<keyword evidence="2" id="KW-0812">Transmembrane</keyword>
<keyword evidence="2" id="KW-1133">Transmembrane helix</keyword>
<dbReference type="OrthoDB" id="256769at2"/>
<evidence type="ECO:0000313" key="4">
    <source>
        <dbReference type="Proteomes" id="UP000319976"/>
    </source>
</evidence>
<protein>
    <submittedName>
        <fullName evidence="3">Uncharacterized protein</fullName>
    </submittedName>
</protein>
<dbReference type="EMBL" id="CP036316">
    <property type="protein sequence ID" value="QDT65284.1"/>
    <property type="molecule type" value="Genomic_DNA"/>
</dbReference>
<reference evidence="3 4" key="1">
    <citation type="submission" date="2019-02" db="EMBL/GenBank/DDBJ databases">
        <title>Deep-cultivation of Planctomycetes and their phenomic and genomic characterization uncovers novel biology.</title>
        <authorList>
            <person name="Wiegand S."/>
            <person name="Jogler M."/>
            <person name="Boedeker C."/>
            <person name="Pinto D."/>
            <person name="Vollmers J."/>
            <person name="Rivas-Marin E."/>
            <person name="Kohn T."/>
            <person name="Peeters S.H."/>
            <person name="Heuer A."/>
            <person name="Rast P."/>
            <person name="Oberbeckmann S."/>
            <person name="Bunk B."/>
            <person name="Jeske O."/>
            <person name="Meyerdierks A."/>
            <person name="Storesund J.E."/>
            <person name="Kallscheuer N."/>
            <person name="Luecker S."/>
            <person name="Lage O.M."/>
            <person name="Pohl T."/>
            <person name="Merkel B.J."/>
            <person name="Hornburger P."/>
            <person name="Mueller R.-W."/>
            <person name="Bruemmer F."/>
            <person name="Labrenz M."/>
            <person name="Spormann A.M."/>
            <person name="Op den Camp H."/>
            <person name="Overmann J."/>
            <person name="Amann R."/>
            <person name="Jetten M.S.M."/>
            <person name="Mascher T."/>
            <person name="Medema M.H."/>
            <person name="Devos D.P."/>
            <person name="Kaster A.-K."/>
            <person name="Ovreas L."/>
            <person name="Rohde M."/>
            <person name="Galperin M.Y."/>
            <person name="Jogler C."/>
        </authorList>
    </citation>
    <scope>NUCLEOTIDE SEQUENCE [LARGE SCALE GENOMIC DNA]</scope>
    <source>
        <strain evidence="3 4">V22</strain>
    </source>
</reference>
<feature type="region of interest" description="Disordered" evidence="1">
    <location>
        <begin position="427"/>
        <end position="465"/>
    </location>
</feature>
<keyword evidence="4" id="KW-1185">Reference proteome</keyword>
<feature type="transmembrane region" description="Helical" evidence="2">
    <location>
        <begin position="61"/>
        <end position="83"/>
    </location>
</feature>
<feature type="transmembrane region" description="Helical" evidence="2">
    <location>
        <begin position="344"/>
        <end position="363"/>
    </location>
</feature>
<evidence type="ECO:0000256" key="1">
    <source>
        <dbReference type="SAM" id="MobiDB-lite"/>
    </source>
</evidence>
<evidence type="ECO:0000256" key="2">
    <source>
        <dbReference type="SAM" id="Phobius"/>
    </source>
</evidence>
<keyword evidence="2" id="KW-0472">Membrane</keyword>
<gene>
    <name evidence="3" type="ORF">V22_25320</name>
</gene>
<accession>A0A517TA89</accession>
<feature type="transmembrane region" description="Helical" evidence="2">
    <location>
        <begin position="12"/>
        <end position="30"/>
    </location>
</feature>
<sequence>MDTVLPEFDLRPATWCYLSSALIVTVYFRFQRLISLRNLDLFLLLMITPGLLLIQEWPSIGYLWLFLASGVLLLRLLIDGALLRRPRSPQNLNEPGLAFLCTFTVLMLLIKIAATDSLPTETIQTLQQAEDLVNRHDRSALVDSEATFGPGATILAAPAVGLSRVVLPPNEEPNKSVMLQEVAARIAAVLSHLAVVFGLVYAGYRIFGDGGLGLAMATLYVLMPCTGLDATYVNRVLPAGLLIWAIAFSDRPLIAGIFLGLASGTLFFPIFLLPIWIMYYRGRDAIYFAAAFLLTGAILALSFVFTAADADSFVRQILGSVDWKLLQFEGVEAGGFWTGRQNVYRIPVFATFVILVICLTMWTKKRSVEQLLASTTAVIVATQFWYPREGGQYVLWYLPLLILVVYRPSHLGKKRENGNKYARTDSLQSVSTLGEGRLHSSDDNWTPPRPVTTSSTKIRSYKSDG</sequence>
<feature type="transmembrane region" description="Helical" evidence="2">
    <location>
        <begin position="95"/>
        <end position="114"/>
    </location>
</feature>
<feature type="transmembrane region" description="Helical" evidence="2">
    <location>
        <begin position="286"/>
        <end position="308"/>
    </location>
</feature>
<proteinExistence type="predicted"/>
<dbReference type="KEGG" id="chya:V22_25320"/>
<dbReference type="AlphaFoldDB" id="A0A517TA89"/>
<name>A0A517TA89_9PLAN</name>
<organism evidence="3 4">
    <name type="scientific">Calycomorphotria hydatis</name>
    <dbReference type="NCBI Taxonomy" id="2528027"/>
    <lineage>
        <taxon>Bacteria</taxon>
        <taxon>Pseudomonadati</taxon>
        <taxon>Planctomycetota</taxon>
        <taxon>Planctomycetia</taxon>
        <taxon>Planctomycetales</taxon>
        <taxon>Planctomycetaceae</taxon>
        <taxon>Calycomorphotria</taxon>
    </lineage>
</organism>
<feature type="transmembrane region" description="Helical" evidence="2">
    <location>
        <begin position="39"/>
        <end position="55"/>
    </location>
</feature>
<evidence type="ECO:0000313" key="3">
    <source>
        <dbReference type="EMBL" id="QDT65284.1"/>
    </source>
</evidence>
<feature type="transmembrane region" description="Helical" evidence="2">
    <location>
        <begin position="211"/>
        <end position="233"/>
    </location>
</feature>
<feature type="transmembrane region" description="Helical" evidence="2">
    <location>
        <begin position="182"/>
        <end position="204"/>
    </location>
</feature>
<feature type="transmembrane region" description="Helical" evidence="2">
    <location>
        <begin position="253"/>
        <end position="279"/>
    </location>
</feature>
<dbReference type="RefSeq" id="WP_145263154.1">
    <property type="nucleotide sequence ID" value="NZ_CP036316.1"/>
</dbReference>
<dbReference type="Proteomes" id="UP000319976">
    <property type="component" value="Chromosome"/>
</dbReference>